<evidence type="ECO:0000313" key="3">
    <source>
        <dbReference type="WBParaSite" id="NBR_0000277601-mRNA-1"/>
    </source>
</evidence>
<keyword evidence="2" id="KW-1185">Reference proteome</keyword>
<gene>
    <name evidence="1" type="ORF">NBR_LOCUS2777</name>
</gene>
<dbReference type="Proteomes" id="UP000271162">
    <property type="component" value="Unassembled WGS sequence"/>
</dbReference>
<dbReference type="AlphaFoldDB" id="A0A0N4XJS4"/>
<sequence>MKNTVVVHSRKERGYKELSATKGLVIGDEWVSSEAVEAGSKWLDGRRKALGLHVPSVGPDGSVSRLILLSV</sequence>
<evidence type="ECO:0000313" key="2">
    <source>
        <dbReference type="Proteomes" id="UP000271162"/>
    </source>
</evidence>
<accession>A0A0N4XJS4</accession>
<protein>
    <submittedName>
        <fullName evidence="3">DUF2188 domain-containing protein</fullName>
    </submittedName>
</protein>
<name>A0A0N4XJS4_NIPBR</name>
<proteinExistence type="predicted"/>
<dbReference type="WBParaSite" id="NBR_0000277601-mRNA-1">
    <property type="protein sequence ID" value="NBR_0000277601-mRNA-1"/>
    <property type="gene ID" value="NBR_0000277601"/>
</dbReference>
<evidence type="ECO:0000313" key="1">
    <source>
        <dbReference type="EMBL" id="VDL66366.1"/>
    </source>
</evidence>
<organism evidence="3">
    <name type="scientific">Nippostrongylus brasiliensis</name>
    <name type="common">Rat hookworm</name>
    <dbReference type="NCBI Taxonomy" id="27835"/>
    <lineage>
        <taxon>Eukaryota</taxon>
        <taxon>Metazoa</taxon>
        <taxon>Ecdysozoa</taxon>
        <taxon>Nematoda</taxon>
        <taxon>Chromadorea</taxon>
        <taxon>Rhabditida</taxon>
        <taxon>Rhabditina</taxon>
        <taxon>Rhabditomorpha</taxon>
        <taxon>Strongyloidea</taxon>
        <taxon>Heligmosomidae</taxon>
        <taxon>Nippostrongylus</taxon>
    </lineage>
</organism>
<reference evidence="3" key="1">
    <citation type="submission" date="2017-02" db="UniProtKB">
        <authorList>
            <consortium name="WormBaseParasite"/>
        </authorList>
    </citation>
    <scope>IDENTIFICATION</scope>
</reference>
<reference evidence="1 2" key="2">
    <citation type="submission" date="2018-11" db="EMBL/GenBank/DDBJ databases">
        <authorList>
            <consortium name="Pathogen Informatics"/>
        </authorList>
    </citation>
    <scope>NUCLEOTIDE SEQUENCE [LARGE SCALE GENOMIC DNA]</scope>
</reference>
<dbReference type="EMBL" id="UYSL01003521">
    <property type="protein sequence ID" value="VDL66366.1"/>
    <property type="molecule type" value="Genomic_DNA"/>
</dbReference>